<dbReference type="InterPro" id="IPR013762">
    <property type="entry name" value="Integrase-like_cat_sf"/>
</dbReference>
<dbReference type="InterPro" id="IPR002104">
    <property type="entry name" value="Integrase_catalytic"/>
</dbReference>
<evidence type="ECO:0000256" key="2">
    <source>
        <dbReference type="ARBA" id="ARBA00008857"/>
    </source>
</evidence>
<evidence type="ECO:0000256" key="6">
    <source>
        <dbReference type="PROSITE-ProRule" id="PRU01248"/>
    </source>
</evidence>
<dbReference type="EMBL" id="CP120733">
    <property type="protein sequence ID" value="WFD09014.1"/>
    <property type="molecule type" value="Genomic_DNA"/>
</dbReference>
<dbReference type="InterPro" id="IPR010998">
    <property type="entry name" value="Integrase_recombinase_N"/>
</dbReference>
<dbReference type="PANTHER" id="PTHR30349">
    <property type="entry name" value="PHAGE INTEGRASE-RELATED"/>
    <property type="match status" value="1"/>
</dbReference>
<evidence type="ECO:0000256" key="5">
    <source>
        <dbReference type="ARBA" id="ARBA00023172"/>
    </source>
</evidence>
<keyword evidence="5" id="KW-0233">DNA recombination</keyword>
<comment type="similarity">
    <text evidence="2">Belongs to the 'phage' integrase family.</text>
</comment>
<dbReference type="RefSeq" id="WP_277730934.1">
    <property type="nucleotide sequence ID" value="NZ_CP120733.1"/>
</dbReference>
<dbReference type="Pfam" id="PF02899">
    <property type="entry name" value="Phage_int_SAM_1"/>
    <property type="match status" value="1"/>
</dbReference>
<dbReference type="PROSITE" id="PS51900">
    <property type="entry name" value="CB"/>
    <property type="match status" value="1"/>
</dbReference>
<evidence type="ECO:0000313" key="10">
    <source>
        <dbReference type="Proteomes" id="UP001222800"/>
    </source>
</evidence>
<organism evidence="9 10">
    <name type="scientific">Tepidibacter hydrothermalis</name>
    <dbReference type="NCBI Taxonomy" id="3036126"/>
    <lineage>
        <taxon>Bacteria</taxon>
        <taxon>Bacillati</taxon>
        <taxon>Bacillota</taxon>
        <taxon>Clostridia</taxon>
        <taxon>Peptostreptococcales</taxon>
        <taxon>Peptostreptococcaceae</taxon>
        <taxon>Tepidibacter</taxon>
    </lineage>
</organism>
<dbReference type="Proteomes" id="UP001222800">
    <property type="component" value="Chromosome"/>
</dbReference>
<dbReference type="PANTHER" id="PTHR30349:SF81">
    <property type="entry name" value="TYROSINE RECOMBINASE XERC"/>
    <property type="match status" value="1"/>
</dbReference>
<dbReference type="InterPro" id="IPR044068">
    <property type="entry name" value="CB"/>
</dbReference>
<feature type="domain" description="Tyr recombinase" evidence="7">
    <location>
        <begin position="105"/>
        <end position="288"/>
    </location>
</feature>
<evidence type="ECO:0000259" key="7">
    <source>
        <dbReference type="PROSITE" id="PS51898"/>
    </source>
</evidence>
<accession>A0ABY8EB55</accession>
<evidence type="ECO:0000256" key="1">
    <source>
        <dbReference type="ARBA" id="ARBA00003283"/>
    </source>
</evidence>
<dbReference type="PROSITE" id="PS51898">
    <property type="entry name" value="TYR_RECOMBINASE"/>
    <property type="match status" value="1"/>
</dbReference>
<evidence type="ECO:0000256" key="4">
    <source>
        <dbReference type="ARBA" id="ARBA00023125"/>
    </source>
</evidence>
<keyword evidence="4 6" id="KW-0238">DNA-binding</keyword>
<evidence type="ECO:0000259" key="8">
    <source>
        <dbReference type="PROSITE" id="PS51900"/>
    </source>
</evidence>
<reference evidence="9 10" key="1">
    <citation type="submission" date="2023-03" db="EMBL/GenBank/DDBJ databases">
        <title>Complete genome sequence of Tepidibacter sp. SWIR-1, isolated from a deep-sea hydrothermal vent.</title>
        <authorList>
            <person name="Li X."/>
        </authorList>
    </citation>
    <scope>NUCLEOTIDE SEQUENCE [LARGE SCALE GENOMIC DNA]</scope>
    <source>
        <strain evidence="9 10">SWIR-1</strain>
    </source>
</reference>
<protein>
    <submittedName>
        <fullName evidence="9">Tyrosine-type recombinase/integrase</fullName>
    </submittedName>
</protein>
<keyword evidence="10" id="KW-1185">Reference proteome</keyword>
<dbReference type="InterPro" id="IPR050090">
    <property type="entry name" value="Tyrosine_recombinase_XerCD"/>
</dbReference>
<dbReference type="Gene3D" id="1.10.443.10">
    <property type="entry name" value="Intergrase catalytic core"/>
    <property type="match status" value="1"/>
</dbReference>
<dbReference type="SUPFAM" id="SSF56349">
    <property type="entry name" value="DNA breaking-rejoining enzymes"/>
    <property type="match status" value="1"/>
</dbReference>
<sequence>MDNIIDKYIDYIIKDKNLSQNTILSYKSDLKKYINYLNSSDTEYISVSENDIFSFLIYLQKSNTSVSTISRIISSIKSFHEFLFNTRISDNNPARKIKKPKVERPKMDILTQEEVELLLNAPNLKNIKGIRDKAILELFYATGIKVSELIELNIDDLNLNMDYINCVNNKNTRTIPMSNTSKKHTQKYLDDSRTKIIKDENEKALFLNSKGQRFTRQGLWKIIKKYTQDINLDKNVTPTMLRHSFAIHLLKKGANLSVVGKILGNNNLTSLQIYLNHIDKNIRKELKENHPRL</sequence>
<evidence type="ECO:0000313" key="9">
    <source>
        <dbReference type="EMBL" id="WFD09014.1"/>
    </source>
</evidence>
<evidence type="ECO:0000256" key="3">
    <source>
        <dbReference type="ARBA" id="ARBA00022908"/>
    </source>
</evidence>
<gene>
    <name evidence="9" type="ORF">P4S50_11515</name>
</gene>
<name>A0ABY8EB55_9FIRM</name>
<dbReference type="InterPro" id="IPR011010">
    <property type="entry name" value="DNA_brk_join_enz"/>
</dbReference>
<feature type="domain" description="Core-binding (CB)" evidence="8">
    <location>
        <begin position="1"/>
        <end position="84"/>
    </location>
</feature>
<dbReference type="InterPro" id="IPR004107">
    <property type="entry name" value="Integrase_SAM-like_N"/>
</dbReference>
<keyword evidence="3" id="KW-0229">DNA integration</keyword>
<comment type="function">
    <text evidence="1">Site-specific tyrosine recombinase, which acts by catalyzing the cutting and rejoining of the recombining DNA molecules.</text>
</comment>
<proteinExistence type="inferred from homology"/>
<dbReference type="Gene3D" id="1.10.150.130">
    <property type="match status" value="1"/>
</dbReference>
<dbReference type="Pfam" id="PF00589">
    <property type="entry name" value="Phage_integrase"/>
    <property type="match status" value="1"/>
</dbReference>